<gene>
    <name evidence="1" type="ORF">S12H4_30993</name>
</gene>
<comment type="caution">
    <text evidence="1">The sequence shown here is derived from an EMBL/GenBank/DDBJ whole genome shotgun (WGS) entry which is preliminary data.</text>
</comment>
<proteinExistence type="predicted"/>
<sequence>MKGFTLNIADYNIRFVSTGSETDLFLKKKYSHFFSCSGNADITVRVHSGILTPEKKAVRVFHAPYIKETENIKVKINDEF</sequence>
<feature type="non-terminal residue" evidence="1">
    <location>
        <position position="80"/>
    </location>
</feature>
<organism evidence="1">
    <name type="scientific">marine sediment metagenome</name>
    <dbReference type="NCBI Taxonomy" id="412755"/>
    <lineage>
        <taxon>unclassified sequences</taxon>
        <taxon>metagenomes</taxon>
        <taxon>ecological metagenomes</taxon>
    </lineage>
</organism>
<dbReference type="EMBL" id="BARW01018050">
    <property type="protein sequence ID" value="GAI94387.1"/>
    <property type="molecule type" value="Genomic_DNA"/>
</dbReference>
<protein>
    <submittedName>
        <fullName evidence="1">Uncharacterized protein</fullName>
    </submittedName>
</protein>
<evidence type="ECO:0000313" key="1">
    <source>
        <dbReference type="EMBL" id="GAI94387.1"/>
    </source>
</evidence>
<reference evidence="1" key="1">
    <citation type="journal article" date="2014" name="Front. Microbiol.">
        <title>High frequency of phylogenetically diverse reductive dehalogenase-homologous genes in deep subseafloor sedimentary metagenomes.</title>
        <authorList>
            <person name="Kawai M."/>
            <person name="Futagami T."/>
            <person name="Toyoda A."/>
            <person name="Takaki Y."/>
            <person name="Nishi S."/>
            <person name="Hori S."/>
            <person name="Arai W."/>
            <person name="Tsubouchi T."/>
            <person name="Morono Y."/>
            <person name="Uchiyama I."/>
            <person name="Ito T."/>
            <person name="Fujiyama A."/>
            <person name="Inagaki F."/>
            <person name="Takami H."/>
        </authorList>
    </citation>
    <scope>NUCLEOTIDE SEQUENCE</scope>
    <source>
        <strain evidence="1">Expedition CK06-06</strain>
    </source>
</reference>
<dbReference type="AlphaFoldDB" id="X1SMU1"/>
<accession>X1SMU1</accession>
<name>X1SMU1_9ZZZZ</name>